<dbReference type="InterPro" id="IPR020850">
    <property type="entry name" value="GED_dom"/>
</dbReference>
<organism evidence="2 3">
    <name type="scientific">Penicillium cosmopolitanum</name>
    <dbReference type="NCBI Taxonomy" id="1131564"/>
    <lineage>
        <taxon>Eukaryota</taxon>
        <taxon>Fungi</taxon>
        <taxon>Dikarya</taxon>
        <taxon>Ascomycota</taxon>
        <taxon>Pezizomycotina</taxon>
        <taxon>Eurotiomycetes</taxon>
        <taxon>Eurotiomycetidae</taxon>
        <taxon>Eurotiales</taxon>
        <taxon>Aspergillaceae</taxon>
        <taxon>Penicillium</taxon>
    </lineage>
</organism>
<dbReference type="GeneID" id="81366512"/>
<dbReference type="OrthoDB" id="415706at2759"/>
<name>A0A9W9WA00_9EURO</name>
<comment type="caution">
    <text evidence="2">The sequence shown here is derived from an EMBL/GenBank/DDBJ whole genome shotgun (WGS) entry which is preliminary data.</text>
</comment>
<feature type="domain" description="GED" evidence="1">
    <location>
        <begin position="94"/>
        <end position="185"/>
    </location>
</feature>
<keyword evidence="3" id="KW-1185">Reference proteome</keyword>
<sequence>MTYNHYFTDKWQNIKQQRLHTIVKDSANAATVTVREKGYGNREYISSEMFHRKIDNHLEQNMDKYSAQQALDVLDAYYSEYAPHSWTSGYGAFILFQNTPANLTLQSERKYFTDVVVKQVIERHLVASLSEVFSPIVLTRYNDQEIHFLAFEQPEMIQTRENLQSNDKTLQESQKPFRIALGHSM</sequence>
<reference evidence="2" key="2">
    <citation type="journal article" date="2023" name="IMA Fungus">
        <title>Comparative genomic study of the Penicillium genus elucidates a diverse pangenome and 15 lateral gene transfer events.</title>
        <authorList>
            <person name="Petersen C."/>
            <person name="Sorensen T."/>
            <person name="Nielsen M.R."/>
            <person name="Sondergaard T.E."/>
            <person name="Sorensen J.L."/>
            <person name="Fitzpatrick D.A."/>
            <person name="Frisvad J.C."/>
            <person name="Nielsen K.L."/>
        </authorList>
    </citation>
    <scope>NUCLEOTIDE SEQUENCE</scope>
    <source>
        <strain evidence="2">IBT 29677</strain>
    </source>
</reference>
<accession>A0A9W9WA00</accession>
<dbReference type="EMBL" id="JAPZBU010000004">
    <property type="protein sequence ID" value="KAJ5409012.1"/>
    <property type="molecule type" value="Genomic_DNA"/>
</dbReference>
<evidence type="ECO:0000259" key="1">
    <source>
        <dbReference type="PROSITE" id="PS51388"/>
    </source>
</evidence>
<protein>
    <submittedName>
        <fullName evidence="2">Dynamin family protein</fullName>
    </submittedName>
</protein>
<dbReference type="Proteomes" id="UP001147747">
    <property type="component" value="Unassembled WGS sequence"/>
</dbReference>
<evidence type="ECO:0000313" key="3">
    <source>
        <dbReference type="Proteomes" id="UP001147747"/>
    </source>
</evidence>
<dbReference type="RefSeq" id="XP_056493327.1">
    <property type="nucleotide sequence ID" value="XM_056627532.1"/>
</dbReference>
<dbReference type="AlphaFoldDB" id="A0A9W9WA00"/>
<dbReference type="PROSITE" id="PS51388">
    <property type="entry name" value="GED"/>
    <property type="match status" value="1"/>
</dbReference>
<proteinExistence type="predicted"/>
<evidence type="ECO:0000313" key="2">
    <source>
        <dbReference type="EMBL" id="KAJ5409012.1"/>
    </source>
</evidence>
<reference evidence="2" key="1">
    <citation type="submission" date="2022-12" db="EMBL/GenBank/DDBJ databases">
        <authorList>
            <person name="Petersen C."/>
        </authorList>
    </citation>
    <scope>NUCLEOTIDE SEQUENCE</scope>
    <source>
        <strain evidence="2">IBT 29677</strain>
    </source>
</reference>
<gene>
    <name evidence="2" type="ORF">N7509_002895</name>
</gene>